<feature type="domain" description="Probable transposase IS891/IS1136/IS1341" evidence="8">
    <location>
        <begin position="247"/>
        <end position="331"/>
    </location>
</feature>
<evidence type="ECO:0000313" key="11">
    <source>
        <dbReference type="EMBL" id="BAO96733.1"/>
    </source>
</evidence>
<name>A0A060PR85_HELPX</name>
<dbReference type="GO" id="GO:0046872">
    <property type="term" value="F:metal ion binding"/>
    <property type="evidence" value="ECO:0007669"/>
    <property type="project" value="UniProtKB-KW"/>
</dbReference>
<comment type="similarity">
    <text evidence="2">In the N-terminal section; belongs to the transposase 2 family.</text>
</comment>
<protein>
    <submittedName>
        <fullName evidence="11">IS606 transposase</fullName>
    </submittedName>
</protein>
<evidence type="ECO:0000259" key="8">
    <source>
        <dbReference type="Pfam" id="PF01385"/>
    </source>
</evidence>
<evidence type="ECO:0000256" key="5">
    <source>
        <dbReference type="ARBA" id="ARBA00022833"/>
    </source>
</evidence>
<evidence type="ECO:0000256" key="7">
    <source>
        <dbReference type="ARBA" id="ARBA00023172"/>
    </source>
</evidence>
<feature type="domain" description="Transposase putative helix-turn-helix" evidence="10">
    <location>
        <begin position="1"/>
        <end position="47"/>
    </location>
</feature>
<dbReference type="PANTHER" id="PTHR30405:SF25">
    <property type="entry name" value="RNA-GUIDED DNA ENDONUCLEASE INSQ-RELATED"/>
    <property type="match status" value="1"/>
</dbReference>
<dbReference type="Pfam" id="PF12323">
    <property type="entry name" value="HTH_OrfB_IS605"/>
    <property type="match status" value="1"/>
</dbReference>
<keyword evidence="4" id="KW-0479">Metal-binding</keyword>
<dbReference type="GO" id="GO:0003677">
    <property type="term" value="F:DNA binding"/>
    <property type="evidence" value="ECO:0007669"/>
    <property type="project" value="UniProtKB-KW"/>
</dbReference>
<keyword evidence="3" id="KW-0815">Transposition</keyword>
<dbReference type="GO" id="GO:0006310">
    <property type="term" value="P:DNA recombination"/>
    <property type="evidence" value="ECO:0007669"/>
    <property type="project" value="UniProtKB-KW"/>
</dbReference>
<comment type="similarity">
    <text evidence="1">In the C-terminal section; belongs to the transposase 35 family.</text>
</comment>
<accession>A0A060PR85</accession>
<keyword evidence="5" id="KW-0862">Zinc</keyword>
<dbReference type="EMBL" id="AB889604">
    <property type="protein sequence ID" value="BAO96733.1"/>
    <property type="molecule type" value="Genomic_DNA"/>
</dbReference>
<dbReference type="Pfam" id="PF01385">
    <property type="entry name" value="OrfB_IS605"/>
    <property type="match status" value="1"/>
</dbReference>
<dbReference type="NCBIfam" id="TIGR01766">
    <property type="entry name" value="IS200/IS605 family accessory protein TnpB-like domain"/>
    <property type="match status" value="1"/>
</dbReference>
<dbReference type="GO" id="GO:0032196">
    <property type="term" value="P:transposition"/>
    <property type="evidence" value="ECO:0007669"/>
    <property type="project" value="UniProtKB-KW"/>
</dbReference>
<organism evidence="11">
    <name type="scientific">Helicobacter pylori</name>
    <name type="common">Campylobacter pylori</name>
    <dbReference type="NCBI Taxonomy" id="210"/>
    <lineage>
        <taxon>Bacteria</taxon>
        <taxon>Pseudomonadati</taxon>
        <taxon>Campylobacterota</taxon>
        <taxon>Epsilonproteobacteria</taxon>
        <taxon>Campylobacterales</taxon>
        <taxon>Helicobacteraceae</taxon>
        <taxon>Helicobacter</taxon>
    </lineage>
</organism>
<evidence type="ECO:0000256" key="4">
    <source>
        <dbReference type="ARBA" id="ARBA00022723"/>
    </source>
</evidence>
<keyword evidence="6" id="KW-0238">DNA-binding</keyword>
<dbReference type="PANTHER" id="PTHR30405">
    <property type="entry name" value="TRANSPOSASE"/>
    <property type="match status" value="1"/>
</dbReference>
<dbReference type="NCBIfam" id="NF040570">
    <property type="entry name" value="guided_TnpB"/>
    <property type="match status" value="1"/>
</dbReference>
<evidence type="ECO:0000259" key="9">
    <source>
        <dbReference type="Pfam" id="PF07282"/>
    </source>
</evidence>
<proteinExistence type="inferred from homology"/>
<feature type="domain" description="Cas12f1-like TNB" evidence="9">
    <location>
        <begin position="352"/>
        <end position="418"/>
    </location>
</feature>
<dbReference type="InterPro" id="IPR051399">
    <property type="entry name" value="RNA-guided_DNA_endo/Transpos"/>
</dbReference>
<evidence type="ECO:0000256" key="1">
    <source>
        <dbReference type="ARBA" id="ARBA00008761"/>
    </source>
</evidence>
<reference evidence="11" key="1">
    <citation type="submission" date="2013-11" db="EMBL/GenBank/DDBJ databases">
        <title>Estimation of Helicobacter pylori bacteriophage ecology using H. pylori isolates.</title>
        <authorList>
            <person name="Uchiyama J."/>
            <person name="Takemura-Uchiyama I."/>
            <person name="Ujihara T."/>
            <person name="Matsuzaki S."/>
        </authorList>
    </citation>
    <scope>NUCLEOTIDE SEQUENCE</scope>
    <source>
        <strain evidence="11">NY40</strain>
    </source>
</reference>
<evidence type="ECO:0000256" key="3">
    <source>
        <dbReference type="ARBA" id="ARBA00022578"/>
    </source>
</evidence>
<evidence type="ECO:0000256" key="6">
    <source>
        <dbReference type="ARBA" id="ARBA00023125"/>
    </source>
</evidence>
<dbReference type="InterPro" id="IPR010095">
    <property type="entry name" value="Cas12f1-like_TNB"/>
</dbReference>
<evidence type="ECO:0000259" key="10">
    <source>
        <dbReference type="Pfam" id="PF12323"/>
    </source>
</evidence>
<sequence>MKVNKGFKFRLYPTKEQQDKLQHCFFVYNQAYNIGLNLLQEQYETNKDLPPKERKWKRSSELDKAIKHHLNARGLSFSSVIAQQSRMNVERALKDAFKVKNRGFPKFKNSKFAKQSFLWNNQGFSIKESDDECFKTFTLMKMPLLMRMHRDFPPNFKVKQISISCSHRKYFVSFSVEYEQDITPIKNTKNGVGLDLNILDIACSCEINNHEKLTDFKQYQTDMKELLGIEIDEELDTKRLIPTYSKLYSLKKYSEKFKRLQRKQSRRVLKSKQNKTKLGGNFYKTQKKLNQAFDKSSHQKTDRYHKITSELSKQFEWIVVEDLQVKNMTKRAKLKNVKQKSGLNQSILNTSFYQIISFLDYKQQHNGKLLVKVPPQYTSKTCHCCGNINHKLKLNHRQYWCLECGYREHRDINAANNILSKGLSLFGVGNIHADFKEQSLSC</sequence>
<dbReference type="InterPro" id="IPR021027">
    <property type="entry name" value="Transposase_put_HTH"/>
</dbReference>
<dbReference type="Pfam" id="PF07282">
    <property type="entry name" value="Cas12f1-like_TNB"/>
    <property type="match status" value="1"/>
</dbReference>
<keyword evidence="7" id="KW-0233">DNA recombination</keyword>
<dbReference type="InterPro" id="IPR001959">
    <property type="entry name" value="Transposase"/>
</dbReference>
<evidence type="ECO:0000256" key="2">
    <source>
        <dbReference type="ARBA" id="ARBA00011044"/>
    </source>
</evidence>
<dbReference type="AlphaFoldDB" id="A0A060PR85"/>